<proteinExistence type="predicted"/>
<sequence>MRDEQEPALFIIEPEASNLEFIQQLLEWSPTLVVVEQALDQVLQWGIKIDVVVCQETSFENIRTQTANQYPIEIIAVNDNLVEHGLKYLYHRNHVSVNIITQFDQDLVKRDFLEKMDVIVFSHEFKAFYVAQGAWKKWVTADTLFKVLPIATEIPPQTENLMPYVDVADQPNKQYLKPEHEGFIQVSHDDHPFWVFEKVGG</sequence>
<evidence type="ECO:0000313" key="2">
    <source>
        <dbReference type="Proteomes" id="UP000004095"/>
    </source>
</evidence>
<gene>
    <name evidence="1" type="ORF">M23134_01044</name>
</gene>
<reference evidence="1 2" key="1">
    <citation type="submission" date="2007-01" db="EMBL/GenBank/DDBJ databases">
        <authorList>
            <person name="Haygood M."/>
            <person name="Podell S."/>
            <person name="Anderson C."/>
            <person name="Hopkinson B."/>
            <person name="Roe K."/>
            <person name="Barbeau K."/>
            <person name="Gaasterland T."/>
            <person name="Ferriera S."/>
            <person name="Johnson J."/>
            <person name="Kravitz S."/>
            <person name="Beeson K."/>
            <person name="Sutton G."/>
            <person name="Rogers Y.-H."/>
            <person name="Friedman R."/>
            <person name="Frazier M."/>
            <person name="Venter J.C."/>
        </authorList>
    </citation>
    <scope>NUCLEOTIDE SEQUENCE [LARGE SCALE GENOMIC DNA]</scope>
    <source>
        <strain evidence="1 2">ATCC 23134</strain>
    </source>
</reference>
<comment type="caution">
    <text evidence="1">The sequence shown here is derived from an EMBL/GenBank/DDBJ whole genome shotgun (WGS) entry which is preliminary data.</text>
</comment>
<dbReference type="eggNOG" id="COG1564">
    <property type="taxonomic scope" value="Bacteria"/>
</dbReference>
<evidence type="ECO:0008006" key="3">
    <source>
        <dbReference type="Google" id="ProtNLM"/>
    </source>
</evidence>
<dbReference type="AlphaFoldDB" id="A1ZFE6"/>
<name>A1ZFE6_MICM2</name>
<evidence type="ECO:0000313" key="1">
    <source>
        <dbReference type="EMBL" id="EAY30720.1"/>
    </source>
</evidence>
<dbReference type="Proteomes" id="UP000004095">
    <property type="component" value="Unassembled WGS sequence"/>
</dbReference>
<keyword evidence="2" id="KW-1185">Reference proteome</keyword>
<dbReference type="EMBL" id="AAWS01000005">
    <property type="protein sequence ID" value="EAY30720.1"/>
    <property type="molecule type" value="Genomic_DNA"/>
</dbReference>
<organism evidence="1 2">
    <name type="scientific">Microscilla marina ATCC 23134</name>
    <dbReference type="NCBI Taxonomy" id="313606"/>
    <lineage>
        <taxon>Bacteria</taxon>
        <taxon>Pseudomonadati</taxon>
        <taxon>Bacteroidota</taxon>
        <taxon>Cytophagia</taxon>
        <taxon>Cytophagales</taxon>
        <taxon>Microscillaceae</taxon>
        <taxon>Microscilla</taxon>
    </lineage>
</organism>
<protein>
    <recommendedName>
        <fullName evidence="3">Thiamine pyrophosphokinase</fullName>
    </recommendedName>
</protein>
<accession>A1ZFE6</accession>